<reference evidence="1" key="1">
    <citation type="submission" date="2018-05" db="EMBL/GenBank/DDBJ databases">
        <authorList>
            <person name="Lanie J.A."/>
            <person name="Ng W.-L."/>
            <person name="Kazmierczak K.M."/>
            <person name="Andrzejewski T.M."/>
            <person name="Davidsen T.M."/>
            <person name="Wayne K.J."/>
            <person name="Tettelin H."/>
            <person name="Glass J.I."/>
            <person name="Rusch D."/>
            <person name="Podicherti R."/>
            <person name="Tsui H.-C.T."/>
            <person name="Winkler M.E."/>
        </authorList>
    </citation>
    <scope>NUCLEOTIDE SEQUENCE</scope>
</reference>
<dbReference type="AlphaFoldDB" id="A0A382KNY8"/>
<gene>
    <name evidence="1" type="ORF">METZ01_LOCUS278139</name>
</gene>
<organism evidence="1">
    <name type="scientific">marine metagenome</name>
    <dbReference type="NCBI Taxonomy" id="408172"/>
    <lineage>
        <taxon>unclassified sequences</taxon>
        <taxon>metagenomes</taxon>
        <taxon>ecological metagenomes</taxon>
    </lineage>
</organism>
<protein>
    <recommendedName>
        <fullName evidence="2">AB hydrolase-1 domain-containing protein</fullName>
    </recommendedName>
</protein>
<name>A0A382KNY8_9ZZZZ</name>
<accession>A0A382KNY8</accession>
<dbReference type="EMBL" id="UINC01081437">
    <property type="protein sequence ID" value="SVC25285.1"/>
    <property type="molecule type" value="Genomic_DNA"/>
</dbReference>
<evidence type="ECO:0000313" key="1">
    <source>
        <dbReference type="EMBL" id="SVC25285.1"/>
    </source>
</evidence>
<evidence type="ECO:0008006" key="2">
    <source>
        <dbReference type="Google" id="ProtNLM"/>
    </source>
</evidence>
<dbReference type="Gene3D" id="3.40.50.1820">
    <property type="entry name" value="alpha/beta hydrolase"/>
    <property type="match status" value="1"/>
</dbReference>
<dbReference type="SUPFAM" id="SSF53474">
    <property type="entry name" value="alpha/beta-Hydrolases"/>
    <property type="match status" value="1"/>
</dbReference>
<feature type="non-terminal residue" evidence="1">
    <location>
        <position position="205"/>
    </location>
</feature>
<sequence length="205" mass="22935">MKIFFTICYFLAVLSCSSPENYPWLDTLDPGSGHMESGKRLVSLNIGLHPLEIPNGNEEVLLIGVHGSRSQGFEWIYPLQTVDNNNTLTFFYRWNDQACVSPSANNLVTNISALLKEHSNIELVVLIGHSYGGVLVYSLVESWDLDLPVEIHSVAGPLAGMRNLYSECGFVPPVFITRNVSFFEWRTQQQLDGAFKDLDADPQII</sequence>
<dbReference type="InterPro" id="IPR029058">
    <property type="entry name" value="AB_hydrolase_fold"/>
</dbReference>
<proteinExistence type="predicted"/>
<dbReference type="PROSITE" id="PS51257">
    <property type="entry name" value="PROKAR_LIPOPROTEIN"/>
    <property type="match status" value="1"/>
</dbReference>